<keyword evidence="2" id="KW-0378">Hydrolase</keyword>
<sequence>MMYIQRRALLALAGALMLPRLGRADPHPPSVPQALGESPDGIRWVTLSSGHRVWTPRIGRGATKVLLLSGGPGLSHEYMQCFADFLPQQGYELYFHDQLGCGLSDRPKDPSLWRLSRYLEEVEEVRAALGLGRMIIVGHSWGGILGLEYALRFREHTQAFVLSNMSASFADYSSYVRQLR</sequence>
<dbReference type="PANTHER" id="PTHR43798:SF33">
    <property type="entry name" value="HYDROLASE, PUTATIVE (AFU_ORTHOLOGUE AFUA_2G14860)-RELATED"/>
    <property type="match status" value="1"/>
</dbReference>
<dbReference type="GO" id="GO:0016020">
    <property type="term" value="C:membrane"/>
    <property type="evidence" value="ECO:0007669"/>
    <property type="project" value="TreeGrafter"/>
</dbReference>
<comment type="caution">
    <text evidence="5">The sequence shown here is derived from an EMBL/GenBank/DDBJ whole genome shotgun (WGS) entry which is preliminary data.</text>
</comment>
<evidence type="ECO:0000259" key="4">
    <source>
        <dbReference type="Pfam" id="PF00561"/>
    </source>
</evidence>
<dbReference type="Pfam" id="PF00561">
    <property type="entry name" value="Abhydrolase_1"/>
    <property type="match status" value="1"/>
</dbReference>
<dbReference type="EMBL" id="BSFJ01000012">
    <property type="protein sequence ID" value="GLK72322.1"/>
    <property type="molecule type" value="Genomic_DNA"/>
</dbReference>
<reference evidence="5" key="1">
    <citation type="journal article" date="2014" name="Int. J. Syst. Evol. Microbiol.">
        <title>Complete genome sequence of Corynebacterium casei LMG S-19264T (=DSM 44701T), isolated from a smear-ripened cheese.</title>
        <authorList>
            <consortium name="US DOE Joint Genome Institute (JGI-PGF)"/>
            <person name="Walter F."/>
            <person name="Albersmeier A."/>
            <person name="Kalinowski J."/>
            <person name="Ruckert C."/>
        </authorList>
    </citation>
    <scope>NUCLEOTIDE SEQUENCE</scope>
    <source>
        <strain evidence="5">VKM B-2484</strain>
    </source>
</reference>
<keyword evidence="6" id="KW-1185">Reference proteome</keyword>
<evidence type="ECO:0000256" key="2">
    <source>
        <dbReference type="ARBA" id="ARBA00022801"/>
    </source>
</evidence>
<dbReference type="RefSeq" id="WP_213368046.1">
    <property type="nucleotide sequence ID" value="NZ_BSFJ01000012.1"/>
</dbReference>
<dbReference type="GO" id="GO:0006508">
    <property type="term" value="P:proteolysis"/>
    <property type="evidence" value="ECO:0007669"/>
    <property type="project" value="InterPro"/>
</dbReference>
<accession>A0A9W6J8J9</accession>
<keyword evidence="3" id="KW-0732">Signal</keyword>
<dbReference type="Proteomes" id="UP001143370">
    <property type="component" value="Unassembled WGS sequence"/>
</dbReference>
<evidence type="ECO:0000313" key="5">
    <source>
        <dbReference type="EMBL" id="GLK72322.1"/>
    </source>
</evidence>
<dbReference type="AlphaFoldDB" id="A0A9W6J8J9"/>
<protein>
    <recommendedName>
        <fullName evidence="4">AB hydrolase-1 domain-containing protein</fullName>
    </recommendedName>
</protein>
<feature type="signal peptide" evidence="3">
    <location>
        <begin position="1"/>
        <end position="24"/>
    </location>
</feature>
<dbReference type="SUPFAM" id="SSF53474">
    <property type="entry name" value="alpha/beta-Hydrolases"/>
    <property type="match status" value="1"/>
</dbReference>
<dbReference type="InterPro" id="IPR029058">
    <property type="entry name" value="AB_hydrolase_fold"/>
</dbReference>
<proteinExistence type="inferred from homology"/>
<feature type="chain" id="PRO_5040800057" description="AB hydrolase-1 domain-containing protein" evidence="3">
    <location>
        <begin position="25"/>
        <end position="180"/>
    </location>
</feature>
<evidence type="ECO:0000313" key="6">
    <source>
        <dbReference type="Proteomes" id="UP001143370"/>
    </source>
</evidence>
<dbReference type="GO" id="GO:0008233">
    <property type="term" value="F:peptidase activity"/>
    <property type="evidence" value="ECO:0007669"/>
    <property type="project" value="InterPro"/>
</dbReference>
<dbReference type="InterPro" id="IPR002410">
    <property type="entry name" value="Peptidase_S33"/>
</dbReference>
<comment type="similarity">
    <text evidence="1">Belongs to the peptidase S33 family.</text>
</comment>
<name>A0A9W6J8J9_9HYPH</name>
<organism evidence="5 6">
    <name type="scientific">Ancylobacter dichloromethanicus</name>
    <dbReference type="NCBI Taxonomy" id="518825"/>
    <lineage>
        <taxon>Bacteria</taxon>
        <taxon>Pseudomonadati</taxon>
        <taxon>Pseudomonadota</taxon>
        <taxon>Alphaproteobacteria</taxon>
        <taxon>Hyphomicrobiales</taxon>
        <taxon>Xanthobacteraceae</taxon>
        <taxon>Ancylobacter</taxon>
    </lineage>
</organism>
<feature type="domain" description="AB hydrolase-1" evidence="4">
    <location>
        <begin position="65"/>
        <end position="168"/>
    </location>
</feature>
<dbReference type="InterPro" id="IPR050266">
    <property type="entry name" value="AB_hydrolase_sf"/>
</dbReference>
<reference evidence="5" key="2">
    <citation type="submission" date="2023-01" db="EMBL/GenBank/DDBJ databases">
        <authorList>
            <person name="Sun Q."/>
            <person name="Evtushenko L."/>
        </authorList>
    </citation>
    <scope>NUCLEOTIDE SEQUENCE</scope>
    <source>
        <strain evidence="5">VKM B-2484</strain>
    </source>
</reference>
<dbReference type="PRINTS" id="PR00793">
    <property type="entry name" value="PROAMNOPTASE"/>
</dbReference>
<dbReference type="PANTHER" id="PTHR43798">
    <property type="entry name" value="MONOACYLGLYCEROL LIPASE"/>
    <property type="match status" value="1"/>
</dbReference>
<dbReference type="Gene3D" id="3.40.50.1820">
    <property type="entry name" value="alpha/beta hydrolase"/>
    <property type="match status" value="1"/>
</dbReference>
<dbReference type="InterPro" id="IPR000073">
    <property type="entry name" value="AB_hydrolase_1"/>
</dbReference>
<evidence type="ECO:0000256" key="1">
    <source>
        <dbReference type="ARBA" id="ARBA00010088"/>
    </source>
</evidence>
<evidence type="ECO:0000256" key="3">
    <source>
        <dbReference type="SAM" id="SignalP"/>
    </source>
</evidence>
<gene>
    <name evidence="5" type="ORF">GCM10017643_24380</name>
</gene>